<dbReference type="RefSeq" id="XP_012936102.1">
    <property type="nucleotide sequence ID" value="XM_013080648.2"/>
</dbReference>
<dbReference type="Pfam" id="PF14488">
    <property type="entry name" value="DUF4434"/>
    <property type="match status" value="1"/>
</dbReference>
<keyword evidence="3" id="KW-1185">Reference proteome</keyword>
<proteinExistence type="predicted"/>
<evidence type="ECO:0000313" key="4">
    <source>
        <dbReference type="RefSeq" id="XP_012936102.1"/>
    </source>
</evidence>
<evidence type="ECO:0000313" key="3">
    <source>
        <dbReference type="Proteomes" id="UP000694888"/>
    </source>
</evidence>
<keyword evidence="1" id="KW-0732">Signal</keyword>
<name>A0ABM0ZWR9_APLCA</name>
<dbReference type="GeneID" id="106011351"/>
<accession>A0ABM0ZWR9</accession>
<protein>
    <submittedName>
        <fullName evidence="4">Uncharacterized protein LOC106011351</fullName>
    </submittedName>
</protein>
<dbReference type="Proteomes" id="UP000694888">
    <property type="component" value="Unplaced"/>
</dbReference>
<gene>
    <name evidence="4" type="primary">LOC106011351</name>
</gene>
<dbReference type="Gene3D" id="3.20.20.80">
    <property type="entry name" value="Glycosidases"/>
    <property type="match status" value="1"/>
</dbReference>
<feature type="domain" description="DUF4434" evidence="2">
    <location>
        <begin position="192"/>
        <end position="490"/>
    </location>
</feature>
<reference evidence="4" key="1">
    <citation type="submission" date="2025-08" db="UniProtKB">
        <authorList>
            <consortium name="RefSeq"/>
        </authorList>
    </citation>
    <scope>IDENTIFICATION</scope>
</reference>
<evidence type="ECO:0000259" key="2">
    <source>
        <dbReference type="Pfam" id="PF14488"/>
    </source>
</evidence>
<sequence>MFRVWFPVLLVSCAISHDKSEATRTSMPVASPESPVGPPYPVTASWFRDRFTRQEWDDTLKGFKKQGGDTVFLRAPPVVKRTSEELQHDPNFLWCGSYNSSTGTGLPYCWDQAEQELKSMGLNVTAFLTYQYEEAFSDAIMLCPKVDRKIRSSRNYYRIVLPANTTALNTRTSCDFPPGSNVVVLFTSFAGTDPHQLLLQSAANLSVSVFFSLPGAPVGFEEQLMPAYYAWLERVLLEHKARYTQMYLRDNYGNSGPAKSLYDSLTGYYGTDECSLPEIAPGSDFIPVHSKTSPQLIYIPLYTKMGTLVRSMGKRFAISPYVNLNRFQLNSTVQAHVQGFEAIVKTGVVDIIAVQEGRGAGRGCYYWPHELHQPVRATDPTLDKSIHYLNPQIPSNVSFAQAFTASNQVVFRAFQKAQQKLIEQENIDFEFWLNLEAFEYLRDDPCLPVDPMASGMGELLNRAAKARVDRGLSVAGAFVQKVISFAWDADYTCTTHQYSKSLQEEILTDLNRPIIANCSFHSPHNLSVVLLGFNLEAETQSFTVDWTDTRGRSQSTNIYGYYFELDYGAQHNLVKSLEYTMLWDIPQMVTSLAPTGTVHVSGHKALDDCYFDYDLPYDEA</sequence>
<evidence type="ECO:0000256" key="1">
    <source>
        <dbReference type="SAM" id="SignalP"/>
    </source>
</evidence>
<dbReference type="InterPro" id="IPR027849">
    <property type="entry name" value="DUF4434"/>
</dbReference>
<organism evidence="3 4">
    <name type="scientific">Aplysia californica</name>
    <name type="common">California sea hare</name>
    <dbReference type="NCBI Taxonomy" id="6500"/>
    <lineage>
        <taxon>Eukaryota</taxon>
        <taxon>Metazoa</taxon>
        <taxon>Spiralia</taxon>
        <taxon>Lophotrochozoa</taxon>
        <taxon>Mollusca</taxon>
        <taxon>Gastropoda</taxon>
        <taxon>Heterobranchia</taxon>
        <taxon>Euthyneura</taxon>
        <taxon>Tectipleura</taxon>
        <taxon>Aplysiida</taxon>
        <taxon>Aplysioidea</taxon>
        <taxon>Aplysiidae</taxon>
        <taxon>Aplysia</taxon>
    </lineage>
</organism>
<feature type="chain" id="PRO_5045626997" evidence="1">
    <location>
        <begin position="23"/>
        <end position="620"/>
    </location>
</feature>
<feature type="signal peptide" evidence="1">
    <location>
        <begin position="1"/>
        <end position="22"/>
    </location>
</feature>